<dbReference type="GO" id="GO:0016773">
    <property type="term" value="F:phosphotransferase activity, alcohol group as acceptor"/>
    <property type="evidence" value="ECO:0007669"/>
    <property type="project" value="InterPro"/>
</dbReference>
<dbReference type="GO" id="GO:0016301">
    <property type="term" value="F:kinase activity"/>
    <property type="evidence" value="ECO:0007669"/>
    <property type="project" value="UniProtKB-KW"/>
</dbReference>
<comment type="similarity">
    <text evidence="1">Belongs to the aminoglycoside phosphotransferase family.</text>
</comment>
<keyword evidence="5" id="KW-0067">ATP-binding</keyword>
<dbReference type="AlphaFoldDB" id="A0A6L7IT11"/>
<organism evidence="10 11">
    <name type="scientific">Eggerthella guodeyinii</name>
    <dbReference type="NCBI Taxonomy" id="2690837"/>
    <lineage>
        <taxon>Bacteria</taxon>
        <taxon>Bacillati</taxon>
        <taxon>Actinomycetota</taxon>
        <taxon>Coriobacteriia</taxon>
        <taxon>Eggerthellales</taxon>
        <taxon>Eggerthellaceae</taxon>
        <taxon>Eggerthella</taxon>
    </lineage>
</organism>
<dbReference type="SUPFAM" id="SSF56112">
    <property type="entry name" value="Protein kinase-like (PK-like)"/>
    <property type="match status" value="1"/>
</dbReference>
<evidence type="ECO:0000256" key="5">
    <source>
        <dbReference type="ARBA" id="ARBA00022840"/>
    </source>
</evidence>
<evidence type="ECO:0000259" key="9">
    <source>
        <dbReference type="Pfam" id="PF01636"/>
    </source>
</evidence>
<evidence type="ECO:0000256" key="2">
    <source>
        <dbReference type="ARBA" id="ARBA00022679"/>
    </source>
</evidence>
<sequence>MRPYLRGASLYDSSCSPEARVIFVDRDEGLFLKTGPAVLLDREYAMTCYVHELGWAARVVEYVSDGERSWLLTEKVPGDDCAAATYLEQPARLCDALAERLALLHALNPAGCPVPDHTQRYLEVVERNHRAKRYDATLFPDNWGYADPDEAYAVVEAKRSLLRTDTLLHGDYCLPNVIFDHWEFSGFVDLGNGGVGDAHVDLFWGAWTLAFNLKTDAYRQRFFDAYGRDKVDEEKLRLVAACEVFG</sequence>
<feature type="active site" description="Proton acceptor" evidence="7">
    <location>
        <position position="171"/>
    </location>
</feature>
<dbReference type="InterPro" id="IPR024165">
    <property type="entry name" value="Kan/Strep_kinase"/>
</dbReference>
<dbReference type="PIRSF" id="PIRSF000706">
    <property type="entry name" value="Kanamycin_kin"/>
    <property type="match status" value="1"/>
</dbReference>
<keyword evidence="8" id="KW-0460">Magnesium</keyword>
<feature type="binding site" evidence="8">
    <location>
        <position position="176"/>
    </location>
    <ligand>
        <name>Mg(2+)</name>
        <dbReference type="ChEBI" id="CHEBI:18420"/>
    </ligand>
</feature>
<evidence type="ECO:0000256" key="3">
    <source>
        <dbReference type="ARBA" id="ARBA00022741"/>
    </source>
</evidence>
<evidence type="ECO:0000256" key="6">
    <source>
        <dbReference type="ARBA" id="ARBA00023251"/>
    </source>
</evidence>
<dbReference type="CDD" id="cd05150">
    <property type="entry name" value="APH"/>
    <property type="match status" value="1"/>
</dbReference>
<dbReference type="Proteomes" id="UP000478463">
    <property type="component" value="Chromosome"/>
</dbReference>
<keyword evidence="3" id="KW-0547">Nucleotide-binding</keyword>
<keyword evidence="6" id="KW-0046">Antibiotic resistance</keyword>
<evidence type="ECO:0000256" key="7">
    <source>
        <dbReference type="PIRSR" id="PIRSR000706-1"/>
    </source>
</evidence>
<feature type="domain" description="Aminoglycoside phosphotransferase" evidence="9">
    <location>
        <begin position="30"/>
        <end position="237"/>
    </location>
</feature>
<keyword evidence="4" id="KW-0418">Kinase</keyword>
<evidence type="ECO:0000313" key="11">
    <source>
        <dbReference type="Proteomes" id="UP000478463"/>
    </source>
</evidence>
<dbReference type="KEGG" id="egd:GS424_013585"/>
<dbReference type="GO" id="GO:0005524">
    <property type="term" value="F:ATP binding"/>
    <property type="evidence" value="ECO:0007669"/>
    <property type="project" value="UniProtKB-KW"/>
</dbReference>
<dbReference type="GO" id="GO:0046677">
    <property type="term" value="P:response to antibiotic"/>
    <property type="evidence" value="ECO:0007669"/>
    <property type="project" value="UniProtKB-KW"/>
</dbReference>
<accession>A0A6L7IT11</accession>
<dbReference type="InterPro" id="IPR011009">
    <property type="entry name" value="Kinase-like_dom_sf"/>
</dbReference>
<dbReference type="EMBL" id="CP063310">
    <property type="protein sequence ID" value="QOS70046.1"/>
    <property type="molecule type" value="Genomic_DNA"/>
</dbReference>
<dbReference type="Pfam" id="PF01636">
    <property type="entry name" value="APH"/>
    <property type="match status" value="1"/>
</dbReference>
<evidence type="ECO:0000313" key="10">
    <source>
        <dbReference type="EMBL" id="QOS70046.1"/>
    </source>
</evidence>
<dbReference type="Gene3D" id="3.90.1200.10">
    <property type="match status" value="1"/>
</dbReference>
<feature type="binding site" evidence="8">
    <location>
        <position position="189"/>
    </location>
    <ligand>
        <name>Mg(2+)</name>
        <dbReference type="ChEBI" id="CHEBI:18420"/>
    </ligand>
</feature>
<protein>
    <submittedName>
        <fullName evidence="10">Aminoglycoside 3'-phosphotransferase</fullName>
    </submittedName>
</protein>
<gene>
    <name evidence="10" type="ORF">GS424_013585</name>
</gene>
<dbReference type="InterPro" id="IPR002575">
    <property type="entry name" value="Aminoglycoside_PTrfase"/>
</dbReference>
<evidence type="ECO:0000256" key="1">
    <source>
        <dbReference type="ARBA" id="ARBA00006219"/>
    </source>
</evidence>
<evidence type="ECO:0000256" key="4">
    <source>
        <dbReference type="ARBA" id="ARBA00022777"/>
    </source>
</evidence>
<proteinExistence type="inferred from homology"/>
<keyword evidence="2 10" id="KW-0808">Transferase</keyword>
<evidence type="ECO:0000256" key="8">
    <source>
        <dbReference type="PIRSR" id="PIRSR000706-2"/>
    </source>
</evidence>
<name>A0A6L7IT11_9ACTN</name>
<keyword evidence="8" id="KW-0479">Metal-binding</keyword>
<reference evidence="10 11" key="1">
    <citation type="submission" date="2020-10" db="EMBL/GenBank/DDBJ databases">
        <title>Eggerthella sp. nov., isolated from human feces.</title>
        <authorList>
            <person name="Yajun G."/>
        </authorList>
    </citation>
    <scope>NUCLEOTIDE SEQUENCE [LARGE SCALE GENOMIC DNA]</scope>
    <source>
        <strain evidence="10 11">HF-1101</strain>
    </source>
</reference>
<dbReference type="GO" id="GO:0046872">
    <property type="term" value="F:metal ion binding"/>
    <property type="evidence" value="ECO:0007669"/>
    <property type="project" value="UniProtKB-KW"/>
</dbReference>